<dbReference type="PANTHER" id="PTHR12811">
    <property type="entry name" value="VACUOLAR PROTEIN SORTING VPS16"/>
    <property type="match status" value="1"/>
</dbReference>
<dbReference type="GO" id="GO:0003779">
    <property type="term" value="F:actin binding"/>
    <property type="evidence" value="ECO:0007669"/>
    <property type="project" value="TreeGrafter"/>
</dbReference>
<sequence length="309" mass="34473">MVEPKAKLDGELCLRPSSSVYLGDQQLFFTQEYLQTGSLSLKHVVAFAACQFSGPIAVAYQPTRPNLWYIWIKTISGRILKRDMTINDAVFMEWTRSHCLLVLTKVGRAHVYSSLGEKLSEIVFDPQMSDVYESRTFATSRGDSGIAVMDVDGQVSVVNSVSEPVIWSMKPPYDELPTAWTAFQPHSQLTHILLIFEAVFLMGCQGEALTVQHHAAAWVDANTKYVKCVVDDARSRIAMMTENGKIQIVSIDLSTCFTTVEIAQHDISKCISFGWMGNSAVFVQISPSLTIFINVSSRRKPGDEVLIYE</sequence>
<dbReference type="GO" id="GO:0016197">
    <property type="term" value="P:endosomal transport"/>
    <property type="evidence" value="ECO:0007669"/>
    <property type="project" value="TreeGrafter"/>
</dbReference>
<dbReference type="GO" id="GO:0030897">
    <property type="term" value="C:HOPS complex"/>
    <property type="evidence" value="ECO:0007669"/>
    <property type="project" value="TreeGrafter"/>
</dbReference>
<dbReference type="PANTHER" id="PTHR12811:SF0">
    <property type="entry name" value="VACUOLAR PROTEIN SORTING-ASSOCIATED PROTEIN 16 HOMOLOG"/>
    <property type="match status" value="1"/>
</dbReference>
<evidence type="ECO:0000313" key="2">
    <source>
        <dbReference type="EnsemblMetazoa" id="CJA36886.1"/>
    </source>
</evidence>
<dbReference type="InterPro" id="IPR006926">
    <property type="entry name" value="Vps16_N"/>
</dbReference>
<dbReference type="GO" id="GO:0005765">
    <property type="term" value="C:lysosomal membrane"/>
    <property type="evidence" value="ECO:0007669"/>
    <property type="project" value="TreeGrafter"/>
</dbReference>
<keyword evidence="3" id="KW-1185">Reference proteome</keyword>
<evidence type="ECO:0000313" key="3">
    <source>
        <dbReference type="Proteomes" id="UP000005237"/>
    </source>
</evidence>
<dbReference type="Proteomes" id="UP000005237">
    <property type="component" value="Unassembled WGS sequence"/>
</dbReference>
<protein>
    <submittedName>
        <fullName evidence="2">Vps16_N domain-containing protein</fullName>
    </submittedName>
</protein>
<name>A0A8R1IIH6_CAEJA</name>
<dbReference type="EnsemblMetazoa" id="CJA36886.1">
    <property type="protein sequence ID" value="CJA36886.1"/>
    <property type="gene ID" value="WBGene00212733"/>
</dbReference>
<evidence type="ECO:0000259" key="1">
    <source>
        <dbReference type="Pfam" id="PF04841"/>
    </source>
</evidence>
<reference evidence="2" key="2">
    <citation type="submission" date="2022-06" db="UniProtKB">
        <authorList>
            <consortium name="EnsemblMetazoa"/>
        </authorList>
    </citation>
    <scope>IDENTIFICATION</scope>
    <source>
        <strain evidence="2">DF5081</strain>
    </source>
</reference>
<feature type="domain" description="Vps16 N-terminal" evidence="1">
    <location>
        <begin position="16"/>
        <end position="308"/>
    </location>
</feature>
<dbReference type="InterPro" id="IPR016534">
    <property type="entry name" value="VPS16"/>
</dbReference>
<dbReference type="GO" id="GO:0042144">
    <property type="term" value="P:vacuole fusion, non-autophagic"/>
    <property type="evidence" value="ECO:0007669"/>
    <property type="project" value="TreeGrafter"/>
</dbReference>
<organism evidence="2 3">
    <name type="scientific">Caenorhabditis japonica</name>
    <dbReference type="NCBI Taxonomy" id="281687"/>
    <lineage>
        <taxon>Eukaryota</taxon>
        <taxon>Metazoa</taxon>
        <taxon>Ecdysozoa</taxon>
        <taxon>Nematoda</taxon>
        <taxon>Chromadorea</taxon>
        <taxon>Rhabditida</taxon>
        <taxon>Rhabditina</taxon>
        <taxon>Rhabditomorpha</taxon>
        <taxon>Rhabditoidea</taxon>
        <taxon>Rhabditidae</taxon>
        <taxon>Peloderinae</taxon>
        <taxon>Caenorhabditis</taxon>
    </lineage>
</organism>
<proteinExistence type="predicted"/>
<accession>A0A8R1IIH6</accession>
<dbReference type="GO" id="GO:0006886">
    <property type="term" value="P:intracellular protein transport"/>
    <property type="evidence" value="ECO:0007669"/>
    <property type="project" value="InterPro"/>
</dbReference>
<dbReference type="AlphaFoldDB" id="A0A8R1IIH6"/>
<dbReference type="Pfam" id="PF04841">
    <property type="entry name" value="Vps16_N"/>
    <property type="match status" value="1"/>
</dbReference>
<dbReference type="GO" id="GO:0005768">
    <property type="term" value="C:endosome"/>
    <property type="evidence" value="ECO:0007669"/>
    <property type="project" value="TreeGrafter"/>
</dbReference>
<reference evidence="3" key="1">
    <citation type="submission" date="2010-08" db="EMBL/GenBank/DDBJ databases">
        <authorList>
            <consortium name="Caenorhabditis japonica Sequencing Consortium"/>
            <person name="Wilson R.K."/>
        </authorList>
    </citation>
    <scope>NUCLEOTIDE SEQUENCE [LARGE SCALE GENOMIC DNA]</scope>
    <source>
        <strain evidence="3">DF5081</strain>
    </source>
</reference>